<gene>
    <name evidence="2" type="ORF">JOB18_044464</name>
</gene>
<evidence type="ECO:0000313" key="2">
    <source>
        <dbReference type="EMBL" id="KAG7490910.1"/>
    </source>
</evidence>
<organism evidence="2 3">
    <name type="scientific">Solea senegalensis</name>
    <name type="common">Senegalese sole</name>
    <dbReference type="NCBI Taxonomy" id="28829"/>
    <lineage>
        <taxon>Eukaryota</taxon>
        <taxon>Metazoa</taxon>
        <taxon>Chordata</taxon>
        <taxon>Craniata</taxon>
        <taxon>Vertebrata</taxon>
        <taxon>Euteleostomi</taxon>
        <taxon>Actinopterygii</taxon>
        <taxon>Neopterygii</taxon>
        <taxon>Teleostei</taxon>
        <taxon>Neoteleostei</taxon>
        <taxon>Acanthomorphata</taxon>
        <taxon>Carangaria</taxon>
        <taxon>Pleuronectiformes</taxon>
        <taxon>Pleuronectoidei</taxon>
        <taxon>Soleidae</taxon>
        <taxon>Solea</taxon>
    </lineage>
</organism>
<evidence type="ECO:0000256" key="1">
    <source>
        <dbReference type="SAM" id="MobiDB-lite"/>
    </source>
</evidence>
<accession>A0AAV6QI85</accession>
<protein>
    <submittedName>
        <fullName evidence="2">Uncharacterized protein</fullName>
    </submittedName>
</protein>
<dbReference type="Proteomes" id="UP000693946">
    <property type="component" value="Linkage Group LG5"/>
</dbReference>
<keyword evidence="3" id="KW-1185">Reference proteome</keyword>
<sequence length="120" mass="13451">MCVTKVNGGGEVLTAGDRFQGFAVTIGVNRRLPKERITASSRVLLVRHGQTTLQHPAASGSPKMERKKEKKGLKMNEAQLPKPWYGPCQRALLTGFSGRRRDRKKVKIKRRIGLLLWTVT</sequence>
<dbReference type="AlphaFoldDB" id="A0AAV6QI85"/>
<evidence type="ECO:0000313" key="3">
    <source>
        <dbReference type="Proteomes" id="UP000693946"/>
    </source>
</evidence>
<dbReference type="EMBL" id="JAGKHQ010000017">
    <property type="protein sequence ID" value="KAG7490910.1"/>
    <property type="molecule type" value="Genomic_DNA"/>
</dbReference>
<proteinExistence type="predicted"/>
<comment type="caution">
    <text evidence="2">The sequence shown here is derived from an EMBL/GenBank/DDBJ whole genome shotgun (WGS) entry which is preliminary data.</text>
</comment>
<feature type="region of interest" description="Disordered" evidence="1">
    <location>
        <begin position="50"/>
        <end position="82"/>
    </location>
</feature>
<reference evidence="2 3" key="1">
    <citation type="journal article" date="2021" name="Sci. Rep.">
        <title>Chromosome anchoring in Senegalese sole (Solea senegalensis) reveals sex-associated markers and genome rearrangements in flatfish.</title>
        <authorList>
            <person name="Guerrero-Cozar I."/>
            <person name="Gomez-Garrido J."/>
            <person name="Berbel C."/>
            <person name="Martinez-Blanch J.F."/>
            <person name="Alioto T."/>
            <person name="Claros M.G."/>
            <person name="Gagnaire P.A."/>
            <person name="Manchado M."/>
        </authorList>
    </citation>
    <scope>NUCLEOTIDE SEQUENCE [LARGE SCALE GENOMIC DNA]</scope>
    <source>
        <strain evidence="2">Sse05_10M</strain>
    </source>
</reference>
<name>A0AAV6QI85_SOLSE</name>